<proteinExistence type="predicted"/>
<dbReference type="RefSeq" id="WP_220339554.1">
    <property type="nucleotide sequence ID" value="NZ_JAEUAX010000005.1"/>
</dbReference>
<organism evidence="3 4">
    <name type="scientific">Microbacterium ureisolvens</name>
    <dbReference type="NCBI Taxonomy" id="2781186"/>
    <lineage>
        <taxon>Bacteria</taxon>
        <taxon>Bacillati</taxon>
        <taxon>Actinomycetota</taxon>
        <taxon>Actinomycetes</taxon>
        <taxon>Micrococcales</taxon>
        <taxon>Microbacteriaceae</taxon>
        <taxon>Microbacterium</taxon>
    </lineage>
</organism>
<sequence length="316" mass="32156">MAVVTGRPLEVGATLNDGDILTEVNGRPVFTVASPFAFYRDIGPGDSGPDVIALQTTLAHRGYGVSADGVFGARTDQAVRAWYRDSGYNAPTRAPSLPDADAASERGDGTAAPAEVAYVPVSELQGINSLPISVVRGIAVGDPVGVEGTSDVMLGSPEKVVVVAADPTQMADIAEGDVATIAIDSTEVEARVSGLAPRSTEEEGSVGDGDNSSAEDAARATVSSFTVTPTTPLVDLAPGTPVRVLITRHIVSEEALLVPVIAVTDRGAQNNVILVRRSDGSFVEVGVTVLGALDGQAAVAPDEDGAVSVGDEVKVG</sequence>
<evidence type="ECO:0000313" key="4">
    <source>
        <dbReference type="Proteomes" id="UP000777440"/>
    </source>
</evidence>
<dbReference type="Gene3D" id="1.10.101.10">
    <property type="entry name" value="PGBD-like superfamily/PGBD"/>
    <property type="match status" value="1"/>
</dbReference>
<feature type="region of interest" description="Disordered" evidence="1">
    <location>
        <begin position="192"/>
        <end position="218"/>
    </location>
</feature>
<dbReference type="Proteomes" id="UP000777440">
    <property type="component" value="Unassembled WGS sequence"/>
</dbReference>
<evidence type="ECO:0000256" key="1">
    <source>
        <dbReference type="SAM" id="MobiDB-lite"/>
    </source>
</evidence>
<reference evidence="3 4" key="1">
    <citation type="journal article" date="2021" name="MBio">
        <title>Poor Competitiveness of Bradyrhizobium in Pigeon Pea Root Colonization in Indian Soils.</title>
        <authorList>
            <person name="Chalasani D."/>
            <person name="Basu A."/>
            <person name="Pullabhotla S.V.S.R.N."/>
            <person name="Jorrin B."/>
            <person name="Neal A.L."/>
            <person name="Poole P.S."/>
            <person name="Podile A.R."/>
            <person name="Tkacz A."/>
        </authorList>
    </citation>
    <scope>NUCLEOTIDE SEQUENCE [LARGE SCALE GENOMIC DNA]</scope>
    <source>
        <strain evidence="3 4">HU12</strain>
    </source>
</reference>
<dbReference type="InterPro" id="IPR036366">
    <property type="entry name" value="PGBDSf"/>
</dbReference>
<comment type="caution">
    <text evidence="3">The sequence shown here is derived from an EMBL/GenBank/DDBJ whole genome shotgun (WGS) entry which is preliminary data.</text>
</comment>
<dbReference type="SUPFAM" id="SSF47090">
    <property type="entry name" value="PGBD-like"/>
    <property type="match status" value="1"/>
</dbReference>
<name>A0ABS7I0N7_9MICO</name>
<keyword evidence="4" id="KW-1185">Reference proteome</keyword>
<evidence type="ECO:0000313" key="3">
    <source>
        <dbReference type="EMBL" id="MBW9110159.1"/>
    </source>
</evidence>
<protein>
    <submittedName>
        <fullName evidence="3">Peptidoglycan-binding protein</fullName>
    </submittedName>
</protein>
<dbReference type="Pfam" id="PF01471">
    <property type="entry name" value="PG_binding_1"/>
    <property type="match status" value="1"/>
</dbReference>
<feature type="domain" description="Peptidoglycan binding-like" evidence="2">
    <location>
        <begin position="47"/>
        <end position="87"/>
    </location>
</feature>
<dbReference type="InterPro" id="IPR002477">
    <property type="entry name" value="Peptidoglycan-bd-like"/>
</dbReference>
<dbReference type="InterPro" id="IPR036365">
    <property type="entry name" value="PGBD-like_sf"/>
</dbReference>
<dbReference type="EMBL" id="JAEUAX010000005">
    <property type="protein sequence ID" value="MBW9110159.1"/>
    <property type="molecule type" value="Genomic_DNA"/>
</dbReference>
<gene>
    <name evidence="3" type="ORF">JNB61_10280</name>
</gene>
<accession>A0ABS7I0N7</accession>
<evidence type="ECO:0000259" key="2">
    <source>
        <dbReference type="Pfam" id="PF01471"/>
    </source>
</evidence>